<dbReference type="EMBL" id="BEZZ01023689">
    <property type="protein sequence ID" value="GCC39985.1"/>
    <property type="molecule type" value="Genomic_DNA"/>
</dbReference>
<dbReference type="PANTHER" id="PTHR45712:SF22">
    <property type="entry name" value="INSULIN-LIKE GROWTH FACTOR-BINDING PROTEIN COMPLEX ACID LABILE SUBUNIT"/>
    <property type="match status" value="1"/>
</dbReference>
<evidence type="ECO:0000256" key="4">
    <source>
        <dbReference type="ARBA" id="ARBA00023180"/>
    </source>
</evidence>
<dbReference type="InterPro" id="IPR001611">
    <property type="entry name" value="Leu-rich_rpt"/>
</dbReference>
<dbReference type="OrthoDB" id="27267at2759"/>
<evidence type="ECO:0000256" key="5">
    <source>
        <dbReference type="SAM" id="SignalP"/>
    </source>
</evidence>
<dbReference type="SUPFAM" id="SSF52058">
    <property type="entry name" value="L domain-like"/>
    <property type="match status" value="1"/>
</dbReference>
<evidence type="ECO:0000259" key="6">
    <source>
        <dbReference type="SMART" id="SM00013"/>
    </source>
</evidence>
<evidence type="ECO:0000313" key="7">
    <source>
        <dbReference type="EMBL" id="GCC39985.1"/>
    </source>
</evidence>
<accession>A0A401TBL3</accession>
<dbReference type="SMART" id="SM00364">
    <property type="entry name" value="LRR_BAC"/>
    <property type="match status" value="7"/>
</dbReference>
<feature type="signal peptide" evidence="5">
    <location>
        <begin position="1"/>
        <end position="19"/>
    </location>
</feature>
<feature type="domain" description="LRRNT" evidence="6">
    <location>
        <begin position="19"/>
        <end position="51"/>
    </location>
</feature>
<dbReference type="Proteomes" id="UP000287033">
    <property type="component" value="Unassembled WGS sequence"/>
</dbReference>
<evidence type="ECO:0000256" key="3">
    <source>
        <dbReference type="ARBA" id="ARBA00022737"/>
    </source>
</evidence>
<dbReference type="InterPro" id="IPR003591">
    <property type="entry name" value="Leu-rich_rpt_typical-subtyp"/>
</dbReference>
<dbReference type="Pfam" id="PF13855">
    <property type="entry name" value="LRR_8"/>
    <property type="match status" value="4"/>
</dbReference>
<dbReference type="SMART" id="SM00365">
    <property type="entry name" value="LRR_SD22"/>
    <property type="match status" value="4"/>
</dbReference>
<reference evidence="7 8" key="1">
    <citation type="journal article" date="2018" name="Nat. Ecol. Evol.">
        <title>Shark genomes provide insights into elasmobranch evolution and the origin of vertebrates.</title>
        <authorList>
            <person name="Hara Y"/>
            <person name="Yamaguchi K"/>
            <person name="Onimaru K"/>
            <person name="Kadota M"/>
            <person name="Koyanagi M"/>
            <person name="Keeley SD"/>
            <person name="Tatsumi K"/>
            <person name="Tanaka K"/>
            <person name="Motone F"/>
            <person name="Kageyama Y"/>
            <person name="Nozu R"/>
            <person name="Adachi N"/>
            <person name="Nishimura O"/>
            <person name="Nakagawa R"/>
            <person name="Tanegashima C"/>
            <person name="Kiyatake I"/>
            <person name="Matsumoto R"/>
            <person name="Murakumo K"/>
            <person name="Nishida K"/>
            <person name="Terakita A"/>
            <person name="Kuratani S"/>
            <person name="Sato K"/>
            <person name="Hyodo S Kuraku.S."/>
        </authorList>
    </citation>
    <scope>NUCLEOTIDE SEQUENCE [LARGE SCALE GENOMIC DNA]</scope>
</reference>
<feature type="chain" id="PRO_5019263250" description="LRRNT domain-containing protein" evidence="5">
    <location>
        <begin position="20"/>
        <end position="406"/>
    </location>
</feature>
<keyword evidence="4" id="KW-0325">Glycoprotein</keyword>
<dbReference type="FunFam" id="3.80.10.10:FF:001164">
    <property type="entry name" value="GH01279p"/>
    <property type="match status" value="1"/>
</dbReference>
<dbReference type="SMART" id="SM00013">
    <property type="entry name" value="LRRNT"/>
    <property type="match status" value="1"/>
</dbReference>
<dbReference type="Pfam" id="PF00560">
    <property type="entry name" value="LRR_1"/>
    <property type="match status" value="1"/>
</dbReference>
<evidence type="ECO:0000256" key="1">
    <source>
        <dbReference type="ARBA" id="ARBA00022614"/>
    </source>
</evidence>
<gene>
    <name evidence="7" type="ORF">chiPu_0023599</name>
</gene>
<keyword evidence="2 5" id="KW-0732">Signal</keyword>
<dbReference type="STRING" id="137246.A0A401TBL3"/>
<proteinExistence type="predicted"/>
<dbReference type="AlphaFoldDB" id="A0A401TBL3"/>
<comment type="caution">
    <text evidence="7">The sequence shown here is derived from an EMBL/GenBank/DDBJ whole genome shotgun (WGS) entry which is preliminary data.</text>
</comment>
<dbReference type="PRINTS" id="PR00019">
    <property type="entry name" value="LEURICHRPT"/>
</dbReference>
<dbReference type="PANTHER" id="PTHR45712">
    <property type="entry name" value="AGAP008170-PA"/>
    <property type="match status" value="1"/>
</dbReference>
<sequence>MGRILELLVVLIGAGTLSACPEKCFCHLKLVDCRDTALQTIPVDINPSTQTLFLDGNSLTGIPLNSFSNLGQLNYLGLSGNRLVLQNDIFDPLLRLQSLDLSANHLSELAADLFENLSNLTWLNLANNNLRSIHLEKSLTKLTYLDLSNNKLTVLRQTFERFPQLDTLDLRSNQLKTLPETGFSQLLLLKVLDLSNNELSFLPSQFLRHHHKLTDLRLDHNQFSNVTATLFSELRHLQYLTISGNVIRNFPPELIANLTKLLKLDLSSNLLTSLPLNFLSNLRELQLLKLSDNFIDTLAAATFKYNSKLVYLYLDSNNLRHLPVFDGLSQLEELTLSFNSLRGFPKGFADNLVKLNCLQAIDNVIGQWDIREFANVSSVLLRNNPICTAEDSGGQPTNIDCTKTQC</sequence>
<dbReference type="InterPro" id="IPR050333">
    <property type="entry name" value="SLRP"/>
</dbReference>
<dbReference type="PROSITE" id="PS51450">
    <property type="entry name" value="LRR"/>
    <property type="match status" value="5"/>
</dbReference>
<dbReference type="InterPro" id="IPR032675">
    <property type="entry name" value="LRR_dom_sf"/>
</dbReference>
<name>A0A401TBL3_CHIPU</name>
<protein>
    <recommendedName>
        <fullName evidence="6">LRRNT domain-containing protein</fullName>
    </recommendedName>
</protein>
<dbReference type="Gene3D" id="3.80.10.10">
    <property type="entry name" value="Ribonuclease Inhibitor"/>
    <property type="match status" value="3"/>
</dbReference>
<dbReference type="SMART" id="SM00369">
    <property type="entry name" value="LRR_TYP"/>
    <property type="match status" value="13"/>
</dbReference>
<organism evidence="7 8">
    <name type="scientific">Chiloscyllium punctatum</name>
    <name type="common">Brownbanded bambooshark</name>
    <name type="synonym">Hemiscyllium punctatum</name>
    <dbReference type="NCBI Taxonomy" id="137246"/>
    <lineage>
        <taxon>Eukaryota</taxon>
        <taxon>Metazoa</taxon>
        <taxon>Chordata</taxon>
        <taxon>Craniata</taxon>
        <taxon>Vertebrata</taxon>
        <taxon>Chondrichthyes</taxon>
        <taxon>Elasmobranchii</taxon>
        <taxon>Galeomorphii</taxon>
        <taxon>Galeoidea</taxon>
        <taxon>Orectolobiformes</taxon>
        <taxon>Hemiscylliidae</taxon>
        <taxon>Chiloscyllium</taxon>
    </lineage>
</organism>
<evidence type="ECO:0000256" key="2">
    <source>
        <dbReference type="ARBA" id="ARBA00022729"/>
    </source>
</evidence>
<keyword evidence="3" id="KW-0677">Repeat</keyword>
<dbReference type="InterPro" id="IPR000372">
    <property type="entry name" value="LRRNT"/>
</dbReference>
<dbReference type="OMA" id="TDCRFAN"/>
<keyword evidence="8" id="KW-1185">Reference proteome</keyword>
<dbReference type="PROSITE" id="PS51257">
    <property type="entry name" value="PROKAR_LIPOPROTEIN"/>
    <property type="match status" value="1"/>
</dbReference>
<evidence type="ECO:0000313" key="8">
    <source>
        <dbReference type="Proteomes" id="UP000287033"/>
    </source>
</evidence>
<keyword evidence="1" id="KW-0433">Leucine-rich repeat</keyword>